<name>A0A8X9A342_SALSN</name>
<accession>A0A8X9A342</accession>
<reference evidence="1" key="2">
    <citation type="submission" date="2020-08" db="EMBL/GenBank/DDBJ databases">
        <title>Plant Genome Project.</title>
        <authorList>
            <person name="Zhang R.-G."/>
        </authorList>
    </citation>
    <scope>NUCLEOTIDE SEQUENCE</scope>
    <source>
        <strain evidence="1">Huo1</strain>
        <tissue evidence="1">Leaf</tissue>
    </source>
</reference>
<evidence type="ECO:0000313" key="1">
    <source>
        <dbReference type="EMBL" id="KAG6426942.1"/>
    </source>
</evidence>
<evidence type="ECO:0000313" key="2">
    <source>
        <dbReference type="Proteomes" id="UP000298416"/>
    </source>
</evidence>
<reference evidence="1" key="1">
    <citation type="submission" date="2018-01" db="EMBL/GenBank/DDBJ databases">
        <authorList>
            <person name="Mao J.F."/>
        </authorList>
    </citation>
    <scope>NUCLEOTIDE SEQUENCE</scope>
    <source>
        <strain evidence="1">Huo1</strain>
        <tissue evidence="1">Leaf</tissue>
    </source>
</reference>
<protein>
    <submittedName>
        <fullName evidence="1">Uncharacterized protein</fullName>
    </submittedName>
</protein>
<comment type="caution">
    <text evidence="1">The sequence shown here is derived from an EMBL/GenBank/DDBJ whole genome shotgun (WGS) entry which is preliminary data.</text>
</comment>
<dbReference type="Proteomes" id="UP000298416">
    <property type="component" value="Unassembled WGS sequence"/>
</dbReference>
<dbReference type="EMBL" id="PNBA02000004">
    <property type="protein sequence ID" value="KAG6426942.1"/>
    <property type="molecule type" value="Genomic_DNA"/>
</dbReference>
<gene>
    <name evidence="1" type="ORF">SASPL_111181</name>
</gene>
<keyword evidence="2" id="KW-1185">Reference proteome</keyword>
<dbReference type="AlphaFoldDB" id="A0A8X9A342"/>
<sequence length="125" mass="14038">MDSLLLKPRVPAFMVPQLSEAMDVLQEKERDLMITRAIFPSLSFVLKYFNPSLQAIVVGRVEIKELHEEHADPDMDSCNAGKESALDCFEDESTGSKPLPANGSRDHICTFKDVLMRGLKERDVS</sequence>
<organism evidence="1">
    <name type="scientific">Salvia splendens</name>
    <name type="common">Scarlet sage</name>
    <dbReference type="NCBI Taxonomy" id="180675"/>
    <lineage>
        <taxon>Eukaryota</taxon>
        <taxon>Viridiplantae</taxon>
        <taxon>Streptophyta</taxon>
        <taxon>Embryophyta</taxon>
        <taxon>Tracheophyta</taxon>
        <taxon>Spermatophyta</taxon>
        <taxon>Magnoliopsida</taxon>
        <taxon>eudicotyledons</taxon>
        <taxon>Gunneridae</taxon>
        <taxon>Pentapetalae</taxon>
        <taxon>asterids</taxon>
        <taxon>lamiids</taxon>
        <taxon>Lamiales</taxon>
        <taxon>Lamiaceae</taxon>
        <taxon>Nepetoideae</taxon>
        <taxon>Mentheae</taxon>
        <taxon>Salviinae</taxon>
        <taxon>Salvia</taxon>
        <taxon>Salvia subgen. Calosphace</taxon>
        <taxon>core Calosphace</taxon>
    </lineage>
</organism>
<proteinExistence type="predicted"/>